<dbReference type="Gene3D" id="3.40.50.300">
    <property type="entry name" value="P-loop containing nucleotide triphosphate hydrolases"/>
    <property type="match status" value="1"/>
</dbReference>
<name>A0A0S4IMC8_BODSA</name>
<dbReference type="InterPro" id="IPR027417">
    <property type="entry name" value="P-loop_NTPase"/>
</dbReference>
<protein>
    <submittedName>
        <fullName evidence="1">Uncharacterized protein</fullName>
    </submittedName>
</protein>
<evidence type="ECO:0000313" key="1">
    <source>
        <dbReference type="EMBL" id="CUE73288.1"/>
    </source>
</evidence>
<dbReference type="SUPFAM" id="SSF52540">
    <property type="entry name" value="P-loop containing nucleoside triphosphate hydrolases"/>
    <property type="match status" value="1"/>
</dbReference>
<reference evidence="2" key="1">
    <citation type="submission" date="2015-09" db="EMBL/GenBank/DDBJ databases">
        <authorList>
            <consortium name="Pathogen Informatics"/>
        </authorList>
    </citation>
    <scope>NUCLEOTIDE SEQUENCE [LARGE SCALE GENOMIC DNA]</scope>
    <source>
        <strain evidence="2">Lake Konstanz</strain>
    </source>
</reference>
<evidence type="ECO:0000313" key="2">
    <source>
        <dbReference type="Proteomes" id="UP000051952"/>
    </source>
</evidence>
<dbReference type="EMBL" id="CYKH01000146">
    <property type="protein sequence ID" value="CUE73288.1"/>
    <property type="molecule type" value="Genomic_DNA"/>
</dbReference>
<dbReference type="VEuPathDB" id="TriTrypDB:BSAL_55015"/>
<accession>A0A0S4IMC8</accession>
<sequence length="459" mass="51169">MSSLKFPVFVRARKEQHLPPTQSRKSLLEHLRHRPIDLLADAKNEPDRGRDWVNLLRRSKTKQVRFCQAFCSGQSLVVRGISVAPILSFFENRGRLEEKLELTMGLTPIQSICLPSVLECGQDTVITAPVGSGKRSLLIYCACKIASHFTSEPRRLTALIVFSSNDDLHFCRRWLFAAAGEKLKITRFGVCDGERSVGDVCLATVHEIGDIYEQNRTEMNLQNVRFCGVVGADRVVVPPLTERAPLSCWNWLRQSCHRDCVMMLSGTVAPRVQDAAKMIVMGRDAHSDCEHQFTEVQLIDSTAWRNVIHSVLLVDDEMVPVVSELLSCSEGGSHIIVAANKKQVEEFEYQLSARASSDTNSFRQGKSSLLTSEWAAGCLVDIPPSVGTVINIGLPRSNFEEVLSSRTQRLLPVSLRSSVCEVITLVPRRSARSVAKRLKAFLVSTNQRVPFFLSSVPSH</sequence>
<dbReference type="Proteomes" id="UP000051952">
    <property type="component" value="Unassembled WGS sequence"/>
</dbReference>
<gene>
    <name evidence="1" type="ORF">BSAL_55015</name>
</gene>
<dbReference type="AlphaFoldDB" id="A0A0S4IMC8"/>
<organism evidence="1 2">
    <name type="scientific">Bodo saltans</name>
    <name type="common">Flagellated protozoan</name>
    <dbReference type="NCBI Taxonomy" id="75058"/>
    <lineage>
        <taxon>Eukaryota</taxon>
        <taxon>Discoba</taxon>
        <taxon>Euglenozoa</taxon>
        <taxon>Kinetoplastea</taxon>
        <taxon>Metakinetoplastina</taxon>
        <taxon>Eubodonida</taxon>
        <taxon>Bodonidae</taxon>
        <taxon>Bodo</taxon>
    </lineage>
</organism>
<proteinExistence type="predicted"/>
<keyword evidence="2" id="KW-1185">Reference proteome</keyword>